<feature type="transmembrane region" description="Helical" evidence="1">
    <location>
        <begin position="145"/>
        <end position="165"/>
    </location>
</feature>
<dbReference type="RefSeq" id="WP_220194015.1">
    <property type="nucleotide sequence ID" value="NZ_BNJF01000001.1"/>
</dbReference>
<name>A0A8J3MR40_9CHLR</name>
<protein>
    <submittedName>
        <fullName evidence="2">Uncharacterized protein</fullName>
    </submittedName>
</protein>
<feature type="transmembrane region" description="Helical" evidence="1">
    <location>
        <begin position="200"/>
        <end position="218"/>
    </location>
</feature>
<dbReference type="EMBL" id="BNJF01000001">
    <property type="protein sequence ID" value="GHO44635.1"/>
    <property type="molecule type" value="Genomic_DNA"/>
</dbReference>
<sequence length="279" mass="32791">MKRFPTYGSLALALCLAAWAASWLRIEPLYRYSFFPLWLGYILFMDALNRHLHGSSLLKRMRGRYLLLFLISSLFWWIFEGLNHFVQNWHYQLDQPYTPLGYFLLASLNFSTVLPAVMETTELLTSFKRLHPRLLSNQPGPRLPLPTLVGAEVLGVLCLLLPIIWSRYCFGLVWLCVILILDPINNWFGRKSTLAHLAVGDWRFIALPLGTLLCGFFWEMWNFFALPRWYYTIPYVGFWKIFEMPSLGYIGYLPFGLELFALYQFVLLVLRQKEDYLAF</sequence>
<evidence type="ECO:0000256" key="1">
    <source>
        <dbReference type="SAM" id="Phobius"/>
    </source>
</evidence>
<feature type="transmembrane region" description="Helical" evidence="1">
    <location>
        <begin position="249"/>
        <end position="270"/>
    </location>
</feature>
<feature type="transmembrane region" description="Helical" evidence="1">
    <location>
        <begin position="61"/>
        <end position="79"/>
    </location>
</feature>
<accession>A0A8J3MR40</accession>
<organism evidence="2 3">
    <name type="scientific">Ktedonospora formicarum</name>
    <dbReference type="NCBI Taxonomy" id="2778364"/>
    <lineage>
        <taxon>Bacteria</taxon>
        <taxon>Bacillati</taxon>
        <taxon>Chloroflexota</taxon>
        <taxon>Ktedonobacteria</taxon>
        <taxon>Ktedonobacterales</taxon>
        <taxon>Ktedonobacteraceae</taxon>
        <taxon>Ktedonospora</taxon>
    </lineage>
</organism>
<proteinExistence type="predicted"/>
<gene>
    <name evidence="2" type="ORF">KSX_27980</name>
</gene>
<evidence type="ECO:0000313" key="3">
    <source>
        <dbReference type="Proteomes" id="UP000612362"/>
    </source>
</evidence>
<keyword evidence="3" id="KW-1185">Reference proteome</keyword>
<feature type="transmembrane region" description="Helical" evidence="1">
    <location>
        <begin position="30"/>
        <end position="49"/>
    </location>
</feature>
<feature type="transmembrane region" description="Helical" evidence="1">
    <location>
        <begin position="171"/>
        <end position="188"/>
    </location>
</feature>
<evidence type="ECO:0000313" key="2">
    <source>
        <dbReference type="EMBL" id="GHO44635.1"/>
    </source>
</evidence>
<keyword evidence="1" id="KW-0812">Transmembrane</keyword>
<dbReference type="AlphaFoldDB" id="A0A8J3MR40"/>
<comment type="caution">
    <text evidence="2">The sequence shown here is derived from an EMBL/GenBank/DDBJ whole genome shotgun (WGS) entry which is preliminary data.</text>
</comment>
<dbReference type="Proteomes" id="UP000612362">
    <property type="component" value="Unassembled WGS sequence"/>
</dbReference>
<keyword evidence="1" id="KW-0472">Membrane</keyword>
<reference evidence="2" key="1">
    <citation type="submission" date="2020-10" db="EMBL/GenBank/DDBJ databases">
        <title>Taxonomic study of unclassified bacteria belonging to the class Ktedonobacteria.</title>
        <authorList>
            <person name="Yabe S."/>
            <person name="Wang C.M."/>
            <person name="Zheng Y."/>
            <person name="Sakai Y."/>
            <person name="Cavaletti L."/>
            <person name="Monciardini P."/>
            <person name="Donadio S."/>
        </authorList>
    </citation>
    <scope>NUCLEOTIDE SEQUENCE</scope>
    <source>
        <strain evidence="2">SOSP1-1</strain>
    </source>
</reference>
<keyword evidence="1" id="KW-1133">Transmembrane helix</keyword>